<evidence type="ECO:0000313" key="2">
    <source>
        <dbReference type="WBParaSite" id="nRc.2.0.1.t45421-RA"/>
    </source>
</evidence>
<dbReference type="Proteomes" id="UP000887565">
    <property type="component" value="Unplaced"/>
</dbReference>
<keyword evidence="1" id="KW-1185">Reference proteome</keyword>
<reference evidence="2" key="1">
    <citation type="submission" date="2022-11" db="UniProtKB">
        <authorList>
            <consortium name="WormBaseParasite"/>
        </authorList>
    </citation>
    <scope>IDENTIFICATION</scope>
</reference>
<organism evidence="1 2">
    <name type="scientific">Romanomermis culicivorax</name>
    <name type="common">Nematode worm</name>
    <dbReference type="NCBI Taxonomy" id="13658"/>
    <lineage>
        <taxon>Eukaryota</taxon>
        <taxon>Metazoa</taxon>
        <taxon>Ecdysozoa</taxon>
        <taxon>Nematoda</taxon>
        <taxon>Enoplea</taxon>
        <taxon>Dorylaimia</taxon>
        <taxon>Mermithida</taxon>
        <taxon>Mermithoidea</taxon>
        <taxon>Mermithidae</taxon>
        <taxon>Romanomermis</taxon>
    </lineage>
</organism>
<protein>
    <submittedName>
        <fullName evidence="2">Uncharacterized protein</fullName>
    </submittedName>
</protein>
<proteinExistence type="predicted"/>
<sequence length="79" mass="9016">MVKMDYQARSCKTQGTPIHLSVDGLVCPAKDTTSVEIFQDYFVRAPQDSISDFKFINFTIRAKAKANIPRNYHGHLRVQ</sequence>
<accession>A0A915L3V5</accession>
<name>A0A915L3V5_ROMCU</name>
<evidence type="ECO:0000313" key="1">
    <source>
        <dbReference type="Proteomes" id="UP000887565"/>
    </source>
</evidence>
<dbReference type="WBParaSite" id="nRc.2.0.1.t45421-RA">
    <property type="protein sequence ID" value="nRc.2.0.1.t45421-RA"/>
    <property type="gene ID" value="nRc.2.0.1.g45421"/>
</dbReference>
<dbReference type="AlphaFoldDB" id="A0A915L3V5"/>